<dbReference type="SUPFAM" id="SSF88659">
    <property type="entry name" value="Sigma3 and sigma4 domains of RNA polymerase sigma factors"/>
    <property type="match status" value="1"/>
</dbReference>
<dbReference type="InterPro" id="IPR014284">
    <property type="entry name" value="RNA_pol_sigma-70_dom"/>
</dbReference>
<evidence type="ECO:0000313" key="5">
    <source>
        <dbReference type="Proteomes" id="UP000596035"/>
    </source>
</evidence>
<dbReference type="InterPro" id="IPR007630">
    <property type="entry name" value="RNA_pol_sigma70_r4"/>
</dbReference>
<evidence type="ECO:0000313" key="4">
    <source>
        <dbReference type="Proteomes" id="UP000196710"/>
    </source>
</evidence>
<dbReference type="Proteomes" id="UP000596035">
    <property type="component" value="Chromosome"/>
</dbReference>
<dbReference type="NCBIfam" id="TIGR02937">
    <property type="entry name" value="sigma70-ECF"/>
    <property type="match status" value="1"/>
</dbReference>
<dbReference type="AlphaFoldDB" id="A0A1Z2XU72"/>
<feature type="domain" description="RNA polymerase sigma-70 region 4" evidence="1">
    <location>
        <begin position="114"/>
        <end position="162"/>
    </location>
</feature>
<dbReference type="KEGG" id="amur:ADH66_15515"/>
<dbReference type="RefSeq" id="WP_066538946.1">
    <property type="nucleotide sequence ID" value="NZ_CP021422.1"/>
</dbReference>
<name>A0A1Z2XU72_9FIRM</name>
<accession>A0A1Z2XU72</accession>
<dbReference type="Gene3D" id="1.20.140.160">
    <property type="match status" value="1"/>
</dbReference>
<evidence type="ECO:0000313" key="2">
    <source>
        <dbReference type="EMBL" id="ASB41939.1"/>
    </source>
</evidence>
<reference evidence="4" key="2">
    <citation type="submission" date="2017-05" db="EMBL/GenBank/DDBJ databases">
        <title>Improved OligoMM genomes.</title>
        <authorList>
            <person name="Garzetti D."/>
        </authorList>
    </citation>
    <scope>NUCLEOTIDE SEQUENCE [LARGE SCALE GENOMIC DNA]</scope>
    <source>
        <strain evidence="4">KB18</strain>
    </source>
</reference>
<sequence length="167" mass="19701">MVKYAPKKVFVLENGTYLELSYAQFHQQKDTYQGRRFLFLHGMLMEVSEDAYKAFYKDKRRQKYLNERSDDNGDFSYDMLTTDEFNGEDILVDEVADTAGEAERNLLLDKLCTALVELTEEERTLLVQYYSERMSECELSDIYEISQQAVSKRVRKILAKLKNLMRI</sequence>
<dbReference type="EMBL" id="CP021422">
    <property type="protein sequence ID" value="ASB41939.1"/>
    <property type="molecule type" value="Genomic_DNA"/>
</dbReference>
<dbReference type="GO" id="GO:0003700">
    <property type="term" value="F:DNA-binding transcription factor activity"/>
    <property type="evidence" value="ECO:0007669"/>
    <property type="project" value="InterPro"/>
</dbReference>
<keyword evidence="4" id="KW-1185">Reference proteome</keyword>
<protein>
    <submittedName>
        <fullName evidence="3">Sigma-70 family RNA polymerase sigma factor</fullName>
    </submittedName>
</protein>
<dbReference type="EMBL" id="CP065321">
    <property type="protein sequence ID" value="QQR31204.1"/>
    <property type="molecule type" value="Genomic_DNA"/>
</dbReference>
<dbReference type="Proteomes" id="UP000196710">
    <property type="component" value="Chromosome"/>
</dbReference>
<reference evidence="3 5" key="3">
    <citation type="submission" date="2020-11" db="EMBL/GenBank/DDBJ databases">
        <title>Closed and high quality bacterial genomes of the OMM12 community.</title>
        <authorList>
            <person name="Marbouty M."/>
            <person name="Lamy-Besnier Q."/>
            <person name="Debarbieux L."/>
            <person name="Koszul R."/>
        </authorList>
    </citation>
    <scope>NUCLEOTIDE SEQUENCE [LARGE SCALE GENOMIC DNA]</scope>
    <source>
        <strain evidence="3 5">KB18</strain>
    </source>
</reference>
<dbReference type="GO" id="GO:0006352">
    <property type="term" value="P:DNA-templated transcription initiation"/>
    <property type="evidence" value="ECO:0007669"/>
    <property type="project" value="InterPro"/>
</dbReference>
<dbReference type="Pfam" id="PF04545">
    <property type="entry name" value="Sigma70_r4"/>
    <property type="match status" value="1"/>
</dbReference>
<proteinExistence type="predicted"/>
<dbReference type="InterPro" id="IPR013324">
    <property type="entry name" value="RNA_pol_sigma_r3/r4-like"/>
</dbReference>
<evidence type="ECO:0000313" key="3">
    <source>
        <dbReference type="EMBL" id="QQR31204.1"/>
    </source>
</evidence>
<organism evidence="3 5">
    <name type="scientific">Acutalibacter muris</name>
    <dbReference type="NCBI Taxonomy" id="1796620"/>
    <lineage>
        <taxon>Bacteria</taxon>
        <taxon>Bacillati</taxon>
        <taxon>Bacillota</taxon>
        <taxon>Clostridia</taxon>
        <taxon>Eubacteriales</taxon>
        <taxon>Acutalibacteraceae</taxon>
        <taxon>Acutalibacter</taxon>
    </lineage>
</organism>
<evidence type="ECO:0000259" key="1">
    <source>
        <dbReference type="Pfam" id="PF04545"/>
    </source>
</evidence>
<reference evidence="2" key="1">
    <citation type="journal article" date="2017" name="Genome Announc.">
        <title>High-Quality Whole-Genome Sequences of the Oligo-Mouse-Microbiota Bacterial Community.</title>
        <authorList>
            <person name="Garzetti D."/>
            <person name="Brugiroux S."/>
            <person name="Bunk B."/>
            <person name="Pukall R."/>
            <person name="McCoy K.D."/>
            <person name="Macpherson A.J."/>
            <person name="Stecher B."/>
        </authorList>
    </citation>
    <scope>NUCLEOTIDE SEQUENCE</scope>
    <source>
        <strain evidence="2">KB18</strain>
    </source>
</reference>
<gene>
    <name evidence="2" type="ORF">ADH66_15515</name>
    <name evidence="3" type="ORF">I5Q82_05890</name>
</gene>